<evidence type="ECO:0000313" key="1">
    <source>
        <dbReference type="EMBL" id="KAJ3555274.1"/>
    </source>
</evidence>
<organism evidence="1 2">
    <name type="scientific">Phlebia brevispora</name>
    <dbReference type="NCBI Taxonomy" id="194682"/>
    <lineage>
        <taxon>Eukaryota</taxon>
        <taxon>Fungi</taxon>
        <taxon>Dikarya</taxon>
        <taxon>Basidiomycota</taxon>
        <taxon>Agaricomycotina</taxon>
        <taxon>Agaricomycetes</taxon>
        <taxon>Polyporales</taxon>
        <taxon>Meruliaceae</taxon>
        <taxon>Phlebia</taxon>
    </lineage>
</organism>
<name>A0ACC1T7U6_9APHY</name>
<dbReference type="Proteomes" id="UP001148662">
    <property type="component" value="Unassembled WGS sequence"/>
</dbReference>
<accession>A0ACC1T7U6</accession>
<keyword evidence="2" id="KW-1185">Reference proteome</keyword>
<sequence length="1144" mass="130633">MLTHRYHLFSIRQCGLIGMEAPYIELKITDATPDTVSAGKGPASVERDMAAMEQEAVSAELNAAPVETQLGLSERESAAAEAEPEMGTVEVEVELASVEIESPSVCGDSDAGIGSPRPTSGMLDPTTFELEIPREWRFSRTTYPGRGPISWNDEDQPQEEVYGDPMDEDRFDEATAFPLQKPNIEVFGLSPPSTLRRQRGWYQRKRWLPPEGQGFDHGAELATGADVLPNVFDLVLGRLWDARCRYRPKDKIPTSKRELGLIALVCRRWAELVQPVMFEWINLYSFADFIALGNFLQHSTTAVSRHLRNVQLCWNLTQYPHVPWIHTACLSKALNKYSIVLNIQGPLLSDHVLTGFHEMLPRSAPSFCSRIEVLRITNVHFKSLIHLVRAIGDMPDLKYVELEEVTWDFTLDNEPRPPPTRRARFRVRPHYAMKGCTDDAAIVWFRFLLRCPGAEQLEQVELDRLYRIVSILASSGECGRMTCPGVGDESTDTYMHVTLPQACFVFYNEEDHRLFDIHILFTQYRDGHAEHIRFIEFAADNLQRGLPVDCAWAEIGDLIEDIPSLKTLSFISFADESKSDIMFFHNEIVRRKMYSFCNSSKLQYWHRADSVADNAQPVQFNSEDLGIYKLEIPREWRFSRISYPGRGPVWWNGKGELGKERYEDPMDDEKFNEATAFPLLKPNIEVFGLSPPATLRRQRGWYQRKRWPPLKGKAVDREEKSATGEDVPPELFDIVLGWLVDGRLPNARKGRVGASKRELGSMALVCRRWAKLIQPIIFKWINLKNREDVDTVRKSLQSPTNAMSEHLQYPQLNLRVTTYPYIPWIHTACSPNTFAKQSIGLDITGPLPFGRSMKGLHDMLPRSGPWFCSRITALRLTNVHFKSLLHLMRAIGDIPDLMFARLEKVTWDCPSDDELHPPLARRARFRVHPRYIMEGCTDDAAVMWFRLLLQFPGSDRLADADADRLYRIVSALSKHGEYKRLMCLEVGWEGIDVGVLFLFGDENDYWLFCVHVTFTPAVEGHAVDIKTVAIEAASFQRMLSADALWKEIDDIAGHLSSLKTFHFLSWVGSIHSQEDILYVHSEIVVKKMPNLQSSSKVRYAIQLESGPSDKWVWTRADISSEENEPKCKLIGPRIAGEYGWIKFL</sequence>
<gene>
    <name evidence="1" type="ORF">NM688_g2670</name>
</gene>
<evidence type="ECO:0000313" key="2">
    <source>
        <dbReference type="Proteomes" id="UP001148662"/>
    </source>
</evidence>
<protein>
    <submittedName>
        <fullName evidence="1">Uncharacterized protein</fullName>
    </submittedName>
</protein>
<reference evidence="1" key="1">
    <citation type="submission" date="2022-07" db="EMBL/GenBank/DDBJ databases">
        <title>Genome Sequence of Phlebia brevispora.</title>
        <authorList>
            <person name="Buettner E."/>
        </authorList>
    </citation>
    <scope>NUCLEOTIDE SEQUENCE</scope>
    <source>
        <strain evidence="1">MPL23</strain>
    </source>
</reference>
<proteinExistence type="predicted"/>
<dbReference type="EMBL" id="JANHOG010000346">
    <property type="protein sequence ID" value="KAJ3555274.1"/>
    <property type="molecule type" value="Genomic_DNA"/>
</dbReference>
<comment type="caution">
    <text evidence="1">The sequence shown here is derived from an EMBL/GenBank/DDBJ whole genome shotgun (WGS) entry which is preliminary data.</text>
</comment>